<dbReference type="SUPFAM" id="SSF51110">
    <property type="entry name" value="alpha-D-mannose-specific plant lectins"/>
    <property type="match status" value="1"/>
</dbReference>
<dbReference type="EMBL" id="MN740625">
    <property type="protein sequence ID" value="QHS78906.1"/>
    <property type="molecule type" value="Genomic_DNA"/>
</dbReference>
<evidence type="ECO:0000259" key="3">
    <source>
        <dbReference type="PROSITE" id="PS50948"/>
    </source>
</evidence>
<evidence type="ECO:0000313" key="4">
    <source>
        <dbReference type="EMBL" id="QHS78906.1"/>
    </source>
</evidence>
<keyword evidence="1" id="KW-0472">Membrane</keyword>
<feature type="domain" description="Bulb-type lectin" evidence="2">
    <location>
        <begin position="318"/>
        <end position="428"/>
    </location>
</feature>
<keyword evidence="1" id="KW-0812">Transmembrane</keyword>
<keyword evidence="1" id="KW-1133">Transmembrane helix</keyword>
<organism evidence="4">
    <name type="scientific">viral metagenome</name>
    <dbReference type="NCBI Taxonomy" id="1070528"/>
    <lineage>
        <taxon>unclassified sequences</taxon>
        <taxon>metagenomes</taxon>
        <taxon>organismal metagenomes</taxon>
    </lineage>
</organism>
<dbReference type="SMART" id="SM00108">
    <property type="entry name" value="B_lectin"/>
    <property type="match status" value="1"/>
</dbReference>
<dbReference type="Pfam" id="PF00024">
    <property type="entry name" value="PAN_1"/>
    <property type="match status" value="1"/>
</dbReference>
<sequence length="757" mass="82723">MEYLETINKYVSGKQYASSNVSSSDGTLAYMTSTGISKRYPSQNIYDATAGKNNCKSDFIQLTPKWNELGFPVGSLMKSGQSCGNENTYVQATPPENNFDWNYYIQNNSDVRDAGITTESAALDHWNTIGKREGRLPNATILSSMATLGKVGYIDVDTTMHYVPPTYKGTFSSYAGKSNVTGTHMVDCSRPIPAVNYGEQVILVNGNRSGFMNNSSQLEFGNSSTNLFLRPPVGNDNQGKPVNCGDEVSITTSASSYTTDCGWWGCKVGKVNPDTKRFEFGPGGEVASTFQLVNSTGSGVPLKYGDPFMITCPLTLNKSDLIQDSALLPGESIKSLNGKYMLIYQTDGNVCLYNSGGGGIWCSTALHTPGKLVMQSDGNLVAYDSGGIPQWATNTNGQGIAPYTLTLRNDRIAAVIDANHTVLWSTQTHEDNKDLYSNAYTELQGNDSAGYDIPGAMYANASIEECKTTCNNNTDCAGFAFSQNVCYPKTSSMYPIGAKQPNPGVDLYVRGITSNQSAMGVVYVQGSEVRIGTFEEASKSSYIFSFKSQSPVSDTCDVDKLKQICNESDCSGFVHSPSTNSWQMITPASTASDYTITSNRQDVYLKDSTVDLQDKSCRKGVPQFIDPTLFAHYNQGEEYVQGGLGQCDLAIQPPLEPDAYKKKQKKIIQQGQKYVEKYNALSVENVQQQNVQVTQDMKTKTDEYTQVLGQIKTLKPSITLEQQQTDMTLFDKQNQSRAIIWGIVATAILAMILLRPK</sequence>
<feature type="domain" description="Apple" evidence="3">
    <location>
        <begin position="435"/>
        <end position="512"/>
    </location>
</feature>
<dbReference type="InterPro" id="IPR036426">
    <property type="entry name" value="Bulb-type_lectin_dom_sf"/>
</dbReference>
<name>A0A6C0AGX5_9ZZZZ</name>
<feature type="transmembrane region" description="Helical" evidence="1">
    <location>
        <begin position="738"/>
        <end position="754"/>
    </location>
</feature>
<dbReference type="PROSITE" id="PS50927">
    <property type="entry name" value="BULB_LECTIN"/>
    <property type="match status" value="1"/>
</dbReference>
<evidence type="ECO:0008006" key="5">
    <source>
        <dbReference type="Google" id="ProtNLM"/>
    </source>
</evidence>
<dbReference type="Gene3D" id="2.90.10.10">
    <property type="entry name" value="Bulb-type lectin domain"/>
    <property type="match status" value="2"/>
</dbReference>
<dbReference type="AlphaFoldDB" id="A0A6C0AGX5"/>
<dbReference type="InterPro" id="IPR003609">
    <property type="entry name" value="Pan_app"/>
</dbReference>
<protein>
    <recommendedName>
        <fullName evidence="5">Bulb-type lectin domain-containing protein</fullName>
    </recommendedName>
</protein>
<accession>A0A6C0AGX5</accession>
<dbReference type="InterPro" id="IPR001480">
    <property type="entry name" value="Bulb-type_lectin_dom"/>
</dbReference>
<dbReference type="PROSITE" id="PS50948">
    <property type="entry name" value="PAN"/>
    <property type="match status" value="1"/>
</dbReference>
<proteinExistence type="predicted"/>
<evidence type="ECO:0000259" key="2">
    <source>
        <dbReference type="PROSITE" id="PS50927"/>
    </source>
</evidence>
<evidence type="ECO:0000256" key="1">
    <source>
        <dbReference type="SAM" id="Phobius"/>
    </source>
</evidence>
<reference evidence="4" key="1">
    <citation type="journal article" date="2020" name="Nature">
        <title>Giant virus diversity and host interactions through global metagenomics.</title>
        <authorList>
            <person name="Schulz F."/>
            <person name="Roux S."/>
            <person name="Paez-Espino D."/>
            <person name="Jungbluth S."/>
            <person name="Walsh D.A."/>
            <person name="Denef V.J."/>
            <person name="McMahon K.D."/>
            <person name="Konstantinidis K.T."/>
            <person name="Eloe-Fadrosh E.A."/>
            <person name="Kyrpides N.C."/>
            <person name="Woyke T."/>
        </authorList>
    </citation>
    <scope>NUCLEOTIDE SEQUENCE</scope>
    <source>
        <strain evidence="4">GVMAG-S-1035118-87</strain>
    </source>
</reference>
<dbReference type="Gene3D" id="3.50.4.10">
    <property type="entry name" value="Hepatocyte Growth Factor"/>
    <property type="match status" value="1"/>
</dbReference>